<dbReference type="InterPro" id="IPR000718">
    <property type="entry name" value="Peptidase_M13"/>
</dbReference>
<evidence type="ECO:0000256" key="4">
    <source>
        <dbReference type="ARBA" id="ARBA00022723"/>
    </source>
</evidence>
<accession>A0A7M7NXK5</accession>
<name>A0A7M7NXK5_STRPU</name>
<keyword evidence="6" id="KW-0862">Zinc</keyword>
<dbReference type="OMA" id="AEAYQCK"/>
<dbReference type="GO" id="GO:0046872">
    <property type="term" value="F:metal ion binding"/>
    <property type="evidence" value="ECO:0007669"/>
    <property type="project" value="UniProtKB-KW"/>
</dbReference>
<feature type="transmembrane region" description="Helical" evidence="9">
    <location>
        <begin position="51"/>
        <end position="71"/>
    </location>
</feature>
<dbReference type="PRINTS" id="PR00786">
    <property type="entry name" value="NEPRILYSIN"/>
</dbReference>
<keyword evidence="3" id="KW-0645">Protease</keyword>
<dbReference type="CDD" id="cd08662">
    <property type="entry name" value="M13"/>
    <property type="match status" value="1"/>
</dbReference>
<feature type="domain" description="Peptidase M13 N-terminal" evidence="11">
    <location>
        <begin position="103"/>
        <end position="491"/>
    </location>
</feature>
<evidence type="ECO:0000256" key="5">
    <source>
        <dbReference type="ARBA" id="ARBA00022801"/>
    </source>
</evidence>
<dbReference type="Proteomes" id="UP000007110">
    <property type="component" value="Unassembled WGS sequence"/>
</dbReference>
<evidence type="ECO:0000256" key="3">
    <source>
        <dbReference type="ARBA" id="ARBA00022670"/>
    </source>
</evidence>
<dbReference type="SUPFAM" id="SSF55486">
    <property type="entry name" value="Metalloproteases ('zincins'), catalytic domain"/>
    <property type="match status" value="1"/>
</dbReference>
<reference evidence="12" key="2">
    <citation type="submission" date="2021-01" db="UniProtKB">
        <authorList>
            <consortium name="EnsemblMetazoa"/>
        </authorList>
    </citation>
    <scope>IDENTIFICATION</scope>
</reference>
<keyword evidence="5" id="KW-0378">Hydrolase</keyword>
<keyword evidence="9" id="KW-1133">Transmembrane helix</keyword>
<comment type="cofactor">
    <cofactor evidence="1">
        <name>Zn(2+)</name>
        <dbReference type="ChEBI" id="CHEBI:29105"/>
    </cofactor>
</comment>
<dbReference type="InParanoid" id="A0A7M7NXK5"/>
<keyword evidence="13" id="KW-1185">Reference proteome</keyword>
<evidence type="ECO:0000259" key="11">
    <source>
        <dbReference type="Pfam" id="PF05649"/>
    </source>
</evidence>
<dbReference type="InterPro" id="IPR008753">
    <property type="entry name" value="Peptidase_M13_N"/>
</dbReference>
<evidence type="ECO:0000256" key="8">
    <source>
        <dbReference type="SAM" id="MobiDB-lite"/>
    </source>
</evidence>
<evidence type="ECO:0000256" key="2">
    <source>
        <dbReference type="ARBA" id="ARBA00007357"/>
    </source>
</evidence>
<dbReference type="Gene3D" id="1.10.1380.10">
    <property type="entry name" value="Neutral endopeptidase , domain2"/>
    <property type="match status" value="1"/>
</dbReference>
<feature type="domain" description="Peptidase M13 C-terminal" evidence="10">
    <location>
        <begin position="551"/>
        <end position="758"/>
    </location>
</feature>
<feature type="region of interest" description="Disordered" evidence="8">
    <location>
        <begin position="13"/>
        <end position="32"/>
    </location>
</feature>
<reference evidence="13" key="1">
    <citation type="submission" date="2015-02" db="EMBL/GenBank/DDBJ databases">
        <title>Genome sequencing for Strongylocentrotus purpuratus.</title>
        <authorList>
            <person name="Murali S."/>
            <person name="Liu Y."/>
            <person name="Vee V."/>
            <person name="English A."/>
            <person name="Wang M."/>
            <person name="Skinner E."/>
            <person name="Han Y."/>
            <person name="Muzny D.M."/>
            <person name="Worley K.C."/>
            <person name="Gibbs R.A."/>
        </authorList>
    </citation>
    <scope>NUCLEOTIDE SEQUENCE</scope>
</reference>
<dbReference type="InterPro" id="IPR018497">
    <property type="entry name" value="Peptidase_M13_C"/>
</dbReference>
<dbReference type="OrthoDB" id="6475849at2759"/>
<keyword evidence="4" id="KW-0479">Metal-binding</keyword>
<dbReference type="PROSITE" id="PS51885">
    <property type="entry name" value="NEPRILYSIN"/>
    <property type="match status" value="1"/>
</dbReference>
<dbReference type="GO" id="GO:0016485">
    <property type="term" value="P:protein processing"/>
    <property type="evidence" value="ECO:0000318"/>
    <property type="project" value="GO_Central"/>
</dbReference>
<keyword evidence="9" id="KW-0812">Transmembrane</keyword>
<proteinExistence type="inferred from homology"/>
<dbReference type="PANTHER" id="PTHR11733:SF167">
    <property type="entry name" value="FI17812P1-RELATED"/>
    <property type="match status" value="1"/>
</dbReference>
<comment type="similarity">
    <text evidence="2">Belongs to the peptidase M13 family.</text>
</comment>
<evidence type="ECO:0000256" key="6">
    <source>
        <dbReference type="ARBA" id="ARBA00022833"/>
    </source>
</evidence>
<organism evidence="12 13">
    <name type="scientific">Strongylocentrotus purpuratus</name>
    <name type="common">Purple sea urchin</name>
    <dbReference type="NCBI Taxonomy" id="7668"/>
    <lineage>
        <taxon>Eukaryota</taxon>
        <taxon>Metazoa</taxon>
        <taxon>Echinodermata</taxon>
        <taxon>Eleutherozoa</taxon>
        <taxon>Echinozoa</taxon>
        <taxon>Echinoidea</taxon>
        <taxon>Euechinoidea</taxon>
        <taxon>Echinacea</taxon>
        <taxon>Camarodonta</taxon>
        <taxon>Echinidea</taxon>
        <taxon>Strongylocentrotidae</taxon>
        <taxon>Strongylocentrotus</taxon>
    </lineage>
</organism>
<dbReference type="AlphaFoldDB" id="A0A7M7NXK5"/>
<keyword evidence="9" id="KW-0472">Membrane</keyword>
<evidence type="ECO:0000256" key="7">
    <source>
        <dbReference type="ARBA" id="ARBA00023049"/>
    </source>
</evidence>
<dbReference type="Pfam" id="PF05649">
    <property type="entry name" value="Peptidase_M13_N"/>
    <property type="match status" value="1"/>
</dbReference>
<dbReference type="GeneID" id="580325"/>
<protein>
    <submittedName>
        <fullName evidence="12">Uncharacterized protein</fullName>
    </submittedName>
</protein>
<dbReference type="Gene3D" id="3.40.390.10">
    <property type="entry name" value="Collagenase (Catalytic Domain)"/>
    <property type="match status" value="1"/>
</dbReference>
<dbReference type="Pfam" id="PF01431">
    <property type="entry name" value="Peptidase_M13"/>
    <property type="match status" value="1"/>
</dbReference>
<evidence type="ECO:0000256" key="9">
    <source>
        <dbReference type="SAM" id="Phobius"/>
    </source>
</evidence>
<dbReference type="InterPro" id="IPR042089">
    <property type="entry name" value="Peptidase_M13_dom_2"/>
</dbReference>
<dbReference type="KEGG" id="spu:580325"/>
<evidence type="ECO:0000259" key="10">
    <source>
        <dbReference type="Pfam" id="PF01431"/>
    </source>
</evidence>
<dbReference type="InterPro" id="IPR024079">
    <property type="entry name" value="MetalloPept_cat_dom_sf"/>
</dbReference>
<dbReference type="RefSeq" id="XP_030842476.1">
    <property type="nucleotide sequence ID" value="XM_030986616.1"/>
</dbReference>
<dbReference type="GO" id="GO:0004222">
    <property type="term" value="F:metalloendopeptidase activity"/>
    <property type="evidence" value="ECO:0000318"/>
    <property type="project" value="GO_Central"/>
</dbReference>
<evidence type="ECO:0000313" key="12">
    <source>
        <dbReference type="EnsemblMetazoa" id="XP_030842476"/>
    </source>
</evidence>
<dbReference type="GO" id="GO:0005886">
    <property type="term" value="C:plasma membrane"/>
    <property type="evidence" value="ECO:0000318"/>
    <property type="project" value="GO_Central"/>
</dbReference>
<dbReference type="EnsemblMetazoa" id="XM_030986616">
    <property type="protein sequence ID" value="XP_030842476"/>
    <property type="gene ID" value="LOC580325"/>
</dbReference>
<evidence type="ECO:0000313" key="13">
    <source>
        <dbReference type="Proteomes" id="UP000007110"/>
    </source>
</evidence>
<keyword evidence="7" id="KW-0482">Metalloprotease</keyword>
<evidence type="ECO:0000256" key="1">
    <source>
        <dbReference type="ARBA" id="ARBA00001947"/>
    </source>
</evidence>
<sequence length="760" mass="87493">MGDEKETEYMSVAVEEPGKKTANSTNSRGKPASIRAHGVKCVKRRTTLEKFLIFLLFIVLLFVLLLIIVLVTKSRKGSNLCLSTHCVSAAGALIENMDLEADPCQDFYQFSCGGWMKKTTIPEEENKVTVLGQQQDKLLVLTRGLLEEATLPNENEAESKVKHLYEACIDEAAVIETDVEPLLRFVEELGGWPIISETFDKDAWVLEEVMAQIRQLHNVNYIFKQNTMRDITKSSQTLIFLDQPELGMKSREYFLRDKSDKLVQAYITYMNSIVKELRPDLNDTYIAEEMNAAYDFEREIANASLAKAERRDLLKIYNKTTLQNLGAMAPGINWFRYLNLVFNDDSLLETDLFNTFDLQYLINIADIVTRTPKRVMANFLMWRVTMKSMSYLCPRLLHHRLEYRKVVDGERADEPRWKTCVQRCTVLMSSSVGAMFIRKHFDEQSKIEARKMVQHIREVLLDILEGTDWMDDDTKQEAIAKATATYDLIGYDENLKNNASVDKEFEDVNITRHHHFQNIVELWKSMAKWMVTQRKIYFDGRQDLDSPVKVNAYYQNNYNRMYFPAGILQPPFYFRHNLKAMNYGGIGMVIGHELTHGFDNKGRLFDKDGTLRAWFSSESVEAFNEKKQCLIDQYSNFSSVVDGVRIHLDGALTQGENIADNGGLKQSFEAYRRWVKRRGEEEPELPGLGLSNDQLFFLNFGQIWCSLYRPEALKEILANSAHPPQYFRVLGAITNSPSFAKAYKCPAGSPMNPEKKCTMW</sequence>
<dbReference type="PANTHER" id="PTHR11733">
    <property type="entry name" value="ZINC METALLOPROTEASE FAMILY M13 NEPRILYSIN-RELATED"/>
    <property type="match status" value="1"/>
</dbReference>